<dbReference type="InterPro" id="IPR000620">
    <property type="entry name" value="EamA_dom"/>
</dbReference>
<evidence type="ECO:0000256" key="2">
    <source>
        <dbReference type="SAM" id="Phobius"/>
    </source>
</evidence>
<proteinExistence type="inferred from homology"/>
<evidence type="ECO:0000313" key="4">
    <source>
        <dbReference type="EMBL" id="TRY17235.1"/>
    </source>
</evidence>
<dbReference type="PANTHER" id="PTHR22911">
    <property type="entry name" value="ACYL-MALONYL CONDENSING ENZYME-RELATED"/>
    <property type="match status" value="1"/>
</dbReference>
<organism evidence="4 5">
    <name type="scientific">Tessaracoccus rhinocerotis</name>
    <dbReference type="NCBI Taxonomy" id="1689449"/>
    <lineage>
        <taxon>Bacteria</taxon>
        <taxon>Bacillati</taxon>
        <taxon>Actinomycetota</taxon>
        <taxon>Actinomycetes</taxon>
        <taxon>Propionibacteriales</taxon>
        <taxon>Propionibacteriaceae</taxon>
        <taxon>Tessaracoccus</taxon>
    </lineage>
</organism>
<comment type="similarity">
    <text evidence="1">Belongs to the EamA transporter family.</text>
</comment>
<dbReference type="InterPro" id="IPR037185">
    <property type="entry name" value="EmrE-like"/>
</dbReference>
<name>A0A553JXQ4_9ACTN</name>
<dbReference type="EMBL" id="VKKG01000005">
    <property type="protein sequence ID" value="TRY17235.1"/>
    <property type="molecule type" value="Genomic_DNA"/>
</dbReference>
<feature type="transmembrane region" description="Helical" evidence="2">
    <location>
        <begin position="147"/>
        <end position="166"/>
    </location>
</feature>
<dbReference type="Proteomes" id="UP000317638">
    <property type="component" value="Unassembled WGS sequence"/>
</dbReference>
<keyword evidence="2" id="KW-0812">Transmembrane</keyword>
<reference evidence="4 5" key="1">
    <citation type="submission" date="2019-07" db="EMBL/GenBank/DDBJ databases">
        <authorList>
            <person name="Zhou L.-Y."/>
        </authorList>
    </citation>
    <scope>NUCLEOTIDE SEQUENCE [LARGE SCALE GENOMIC DNA]</scope>
    <source>
        <strain evidence="4 5">YIM 101269</strain>
    </source>
</reference>
<accession>A0A553JXQ4</accession>
<feature type="transmembrane region" description="Helical" evidence="2">
    <location>
        <begin position="123"/>
        <end position="141"/>
    </location>
</feature>
<dbReference type="Pfam" id="PF00892">
    <property type="entry name" value="EamA"/>
    <property type="match status" value="2"/>
</dbReference>
<dbReference type="GO" id="GO:0005886">
    <property type="term" value="C:plasma membrane"/>
    <property type="evidence" value="ECO:0007669"/>
    <property type="project" value="TreeGrafter"/>
</dbReference>
<dbReference type="AlphaFoldDB" id="A0A553JXQ4"/>
<feature type="transmembrane region" description="Helical" evidence="2">
    <location>
        <begin position="264"/>
        <end position="282"/>
    </location>
</feature>
<keyword evidence="5" id="KW-1185">Reference proteome</keyword>
<feature type="transmembrane region" description="Helical" evidence="2">
    <location>
        <begin position="238"/>
        <end position="258"/>
    </location>
</feature>
<gene>
    <name evidence="4" type="ORF">FOJ82_11785</name>
</gene>
<keyword evidence="2" id="KW-0472">Membrane</keyword>
<feature type="transmembrane region" description="Helical" evidence="2">
    <location>
        <begin position="98"/>
        <end position="116"/>
    </location>
</feature>
<feature type="transmembrane region" description="Helical" evidence="2">
    <location>
        <begin position="74"/>
        <end position="92"/>
    </location>
</feature>
<dbReference type="RefSeq" id="WP_143938699.1">
    <property type="nucleotide sequence ID" value="NZ_VKKG01000005.1"/>
</dbReference>
<feature type="domain" description="EamA" evidence="3">
    <location>
        <begin position="17"/>
        <end position="140"/>
    </location>
</feature>
<dbReference type="GO" id="GO:0015565">
    <property type="term" value="F:threonine efflux transmembrane transporter activity"/>
    <property type="evidence" value="ECO:0007669"/>
    <property type="project" value="TreeGrafter"/>
</dbReference>
<dbReference type="PANTHER" id="PTHR22911:SF37">
    <property type="entry name" value="THREONINE_HOMOSERINE EXPORTER RHTA"/>
    <property type="match status" value="1"/>
</dbReference>
<evidence type="ECO:0000313" key="5">
    <source>
        <dbReference type="Proteomes" id="UP000317638"/>
    </source>
</evidence>
<sequence length="301" mass="31102">MVPAASAQARRPRVNPVLLVLVAIVSVQTGSSFAKLLFDQTSPYGVTLLRAVFATLVLLAIAPPRLRGRTRADWGYVVAYGLCLAGMNLLFYLSIARIPIGLAVTLEFIGPLLLAVRGAKRAVEFGWVLLAAGGVALLGAFPAEADLLGMALAVGAGAFWAAYIVLAGPVGVRWSGATGVTVASGAGALALVVPGLALSGPELLSWRVLGLGLVVALLATVIPYGLEMFARRSIRSHTFSILMSLEPGAAALLAFLIVGELLGWQEWLAMLCVVAASIGATWSSSTRRGATGTRTAPSAAQ</sequence>
<protein>
    <submittedName>
        <fullName evidence="4">EamA family transporter</fullName>
    </submittedName>
</protein>
<evidence type="ECO:0000259" key="3">
    <source>
        <dbReference type="Pfam" id="PF00892"/>
    </source>
</evidence>
<keyword evidence="2" id="KW-1133">Transmembrane helix</keyword>
<comment type="caution">
    <text evidence="4">The sequence shown here is derived from an EMBL/GenBank/DDBJ whole genome shotgun (WGS) entry which is preliminary data.</text>
</comment>
<feature type="transmembrane region" description="Helical" evidence="2">
    <location>
        <begin position="44"/>
        <end position="62"/>
    </location>
</feature>
<feature type="transmembrane region" description="Helical" evidence="2">
    <location>
        <begin position="178"/>
        <end position="198"/>
    </location>
</feature>
<feature type="domain" description="EamA" evidence="3">
    <location>
        <begin position="148"/>
        <end position="279"/>
    </location>
</feature>
<evidence type="ECO:0000256" key="1">
    <source>
        <dbReference type="ARBA" id="ARBA00007362"/>
    </source>
</evidence>
<dbReference type="SUPFAM" id="SSF103481">
    <property type="entry name" value="Multidrug resistance efflux transporter EmrE"/>
    <property type="match status" value="1"/>
</dbReference>
<feature type="transmembrane region" description="Helical" evidence="2">
    <location>
        <begin position="204"/>
        <end position="226"/>
    </location>
</feature>
<dbReference type="OrthoDB" id="9815120at2"/>